<dbReference type="PANTHER" id="PTHR30290">
    <property type="entry name" value="PERIPLASMIC BINDING COMPONENT OF ABC TRANSPORTER"/>
    <property type="match status" value="1"/>
</dbReference>
<dbReference type="InterPro" id="IPR039424">
    <property type="entry name" value="SBP_5"/>
</dbReference>
<dbReference type="EMBL" id="VNIQ01000001">
    <property type="protein sequence ID" value="TYQ07838.1"/>
    <property type="molecule type" value="Genomic_DNA"/>
</dbReference>
<dbReference type="InterPro" id="IPR000914">
    <property type="entry name" value="SBP_5_dom"/>
</dbReference>
<reference evidence="2" key="1">
    <citation type="submission" date="2019-07" db="EMBL/GenBank/DDBJ databases">
        <title>Genomic Encyclopedia of Type Strains, Phase IV (KMG-IV): sequencing the most valuable type-strain genomes for metagenomic binning, comparative biology and taxonomic classification.</title>
        <authorList>
            <person name="Goeker M."/>
        </authorList>
    </citation>
    <scope>NUCLEOTIDE SEQUENCE</scope>
    <source>
        <strain evidence="2">DSM 44596</strain>
    </source>
</reference>
<dbReference type="SUPFAM" id="SSF53850">
    <property type="entry name" value="Periplasmic binding protein-like II"/>
    <property type="match status" value="1"/>
</dbReference>
<protein>
    <submittedName>
        <fullName evidence="2">Peptide/nickel transport system substrate-binding protein</fullName>
    </submittedName>
</protein>
<dbReference type="Gene3D" id="3.40.190.10">
    <property type="entry name" value="Periplasmic binding protein-like II"/>
    <property type="match status" value="1"/>
</dbReference>
<dbReference type="Gene3D" id="3.10.105.10">
    <property type="entry name" value="Dipeptide-binding Protein, Domain 3"/>
    <property type="match status" value="1"/>
</dbReference>
<dbReference type="GO" id="GO:0042597">
    <property type="term" value="C:periplasmic space"/>
    <property type="evidence" value="ECO:0007669"/>
    <property type="project" value="UniProtKB-ARBA"/>
</dbReference>
<dbReference type="PROSITE" id="PS51257">
    <property type="entry name" value="PROKAR_LIPOPROTEIN"/>
    <property type="match status" value="1"/>
</dbReference>
<evidence type="ECO:0000259" key="1">
    <source>
        <dbReference type="Pfam" id="PF00496"/>
    </source>
</evidence>
<sequence>MSSRSIGARSRVTVAAGIGAISVLGTVLAGCSTSSGDTSADAGPAQSGGTLRYGLSTAPTCADPAQAGTNQTVYVTRTVVDSLTDQDPETGEITPWLAKSWGISPDAASFTFTLRDDVTFSDGTPVTAESVKKNFDVVKDLGPNASLAKSYLSSYTGTEVVDAHTAKINFSGPNVQFLQATSTPQLGILADSTTALPSEQRCAGTAVVGSGPFVYTDWQQDRSVAIEKRAGYNWASDVTGHQGEAYLDGVNFTVVPESGVRAGSVASGQLDAVSDALTQDAPQIEAAGGRILTRPNPGVSFFFQPNVSRGVLADQAVRQAIIPAINRQELVDTVLDPSFFPATSPLAHTTPLYADQSGVVTYDADKAERLLDAAGWKAGSDGVREKDGQKLTFAISFNPAFAGNQAILELVQQQLRKVGVDAKLNLLSNGELTEKQTSGDYDAVYYNATRADADILRASFGIDGRNLNKRTADPELDKVLTEQLATTDTAARGELVAQAQELIIDRGLSIPTIELSQAVGAGASVQDLKFEASSRLQFYDAWLSGK</sequence>
<gene>
    <name evidence="2" type="ORF">FNL38_101203</name>
</gene>
<dbReference type="AlphaFoldDB" id="A0A652YWB6"/>
<comment type="caution">
    <text evidence="2">The sequence shown here is derived from an EMBL/GenBank/DDBJ whole genome shotgun (WGS) entry which is preliminary data.</text>
</comment>
<dbReference type="GO" id="GO:0015833">
    <property type="term" value="P:peptide transport"/>
    <property type="evidence" value="ECO:0007669"/>
    <property type="project" value="TreeGrafter"/>
</dbReference>
<feature type="domain" description="Solute-binding protein family 5" evidence="1">
    <location>
        <begin position="92"/>
        <end position="448"/>
    </location>
</feature>
<organism evidence="2">
    <name type="scientific">Nocardia globerula</name>
    <dbReference type="NCBI Taxonomy" id="1818"/>
    <lineage>
        <taxon>Bacteria</taxon>
        <taxon>Bacillati</taxon>
        <taxon>Actinomycetota</taxon>
        <taxon>Actinomycetes</taxon>
        <taxon>Mycobacteriales</taxon>
        <taxon>Nocardiaceae</taxon>
        <taxon>Nocardia</taxon>
    </lineage>
</organism>
<proteinExistence type="predicted"/>
<dbReference type="PIRSF" id="PIRSF002741">
    <property type="entry name" value="MppA"/>
    <property type="match status" value="1"/>
</dbReference>
<evidence type="ECO:0000313" key="2">
    <source>
        <dbReference type="EMBL" id="TYQ07838.1"/>
    </source>
</evidence>
<dbReference type="Pfam" id="PF00496">
    <property type="entry name" value="SBP_bac_5"/>
    <property type="match status" value="1"/>
</dbReference>
<accession>A0A652YWB6</accession>
<dbReference type="GO" id="GO:0043190">
    <property type="term" value="C:ATP-binding cassette (ABC) transporter complex"/>
    <property type="evidence" value="ECO:0007669"/>
    <property type="project" value="InterPro"/>
</dbReference>
<dbReference type="CDD" id="cd08492">
    <property type="entry name" value="PBP2_NikA_DppA_OppA_like_15"/>
    <property type="match status" value="1"/>
</dbReference>
<dbReference type="InterPro" id="IPR030678">
    <property type="entry name" value="Peptide/Ni-bd"/>
</dbReference>
<name>A0A652YWB6_NOCGL</name>
<dbReference type="GO" id="GO:1904680">
    <property type="term" value="F:peptide transmembrane transporter activity"/>
    <property type="evidence" value="ECO:0007669"/>
    <property type="project" value="TreeGrafter"/>
</dbReference>